<accession>U5W876</accession>
<dbReference type="PANTHER" id="PTHR15020:SF50">
    <property type="entry name" value="UPF0659 PROTEIN YMR090W"/>
    <property type="match status" value="1"/>
</dbReference>
<dbReference type="Proteomes" id="UP000017746">
    <property type="component" value="Chromosome"/>
</dbReference>
<dbReference type="STRING" id="1246995.AFR_29300"/>
<dbReference type="RefSeq" id="WP_023560458.1">
    <property type="nucleotide sequence ID" value="NC_022657.1"/>
</dbReference>
<dbReference type="PATRIC" id="fig|1246995.3.peg.5937"/>
<dbReference type="HOGENOM" id="CLU_025711_1_1_11"/>
<keyword evidence="3" id="KW-1185">Reference proteome</keyword>
<dbReference type="AlphaFoldDB" id="U5W876"/>
<dbReference type="InterPro" id="IPR036291">
    <property type="entry name" value="NAD(P)-bd_dom_sf"/>
</dbReference>
<dbReference type="SUPFAM" id="SSF51735">
    <property type="entry name" value="NAD(P)-binding Rossmann-fold domains"/>
    <property type="match status" value="1"/>
</dbReference>
<dbReference type="eggNOG" id="COG0702">
    <property type="taxonomic scope" value="Bacteria"/>
</dbReference>
<sequence length="228" mass="24212">MKIFIIGITGGVGGQVARKLREQGDDVAGLVRREEQKGELAEFGAVGHVGDLTNGSARALADMIGDAETIVFSAGAGGGSREAIAAIDRDGVIKAIEAAHLAKVQRFVLVSVFPEAWRDRFEGDGFEYYIRMKKQADVALSRSGLDWVILRPAALQDYSGRGTIALGPAEIHEQVSREDVATTLAAVVHETGISRQILELNAGDTPVSEAIRAAVRDTTRAGEDSRGS</sequence>
<dbReference type="PANTHER" id="PTHR15020">
    <property type="entry name" value="FLAVIN REDUCTASE-RELATED"/>
    <property type="match status" value="1"/>
</dbReference>
<proteinExistence type="predicted"/>
<dbReference type="Pfam" id="PF13460">
    <property type="entry name" value="NAD_binding_10"/>
    <property type="match status" value="1"/>
</dbReference>
<dbReference type="OrthoDB" id="4248066at2"/>
<name>U5W876_9ACTN</name>
<dbReference type="Gene3D" id="3.40.50.720">
    <property type="entry name" value="NAD(P)-binding Rossmann-like Domain"/>
    <property type="match status" value="1"/>
</dbReference>
<evidence type="ECO:0000259" key="1">
    <source>
        <dbReference type="Pfam" id="PF13460"/>
    </source>
</evidence>
<dbReference type="InterPro" id="IPR016040">
    <property type="entry name" value="NAD(P)-bd_dom"/>
</dbReference>
<dbReference type="EMBL" id="CP006272">
    <property type="protein sequence ID" value="AGZ44121.1"/>
    <property type="molecule type" value="Genomic_DNA"/>
</dbReference>
<dbReference type="KEGG" id="afs:AFR_29300"/>
<protein>
    <submittedName>
        <fullName evidence="2">NAD-dependent epimerase/dehydratase</fullName>
    </submittedName>
</protein>
<evidence type="ECO:0000313" key="3">
    <source>
        <dbReference type="Proteomes" id="UP000017746"/>
    </source>
</evidence>
<feature type="domain" description="NAD(P)-binding" evidence="1">
    <location>
        <begin position="7"/>
        <end position="190"/>
    </location>
</feature>
<evidence type="ECO:0000313" key="2">
    <source>
        <dbReference type="EMBL" id="AGZ44121.1"/>
    </source>
</evidence>
<organism evidence="2 3">
    <name type="scientific">Actinoplanes friuliensis DSM 7358</name>
    <dbReference type="NCBI Taxonomy" id="1246995"/>
    <lineage>
        <taxon>Bacteria</taxon>
        <taxon>Bacillati</taxon>
        <taxon>Actinomycetota</taxon>
        <taxon>Actinomycetes</taxon>
        <taxon>Micromonosporales</taxon>
        <taxon>Micromonosporaceae</taxon>
        <taxon>Actinoplanes</taxon>
    </lineage>
</organism>
<reference evidence="2 3" key="1">
    <citation type="journal article" date="2014" name="J. Biotechnol.">
        <title>Complete genome sequence of the actinobacterium Actinoplanes friuliensis HAG 010964, producer of the lipopeptide antibiotic friulimycin.</title>
        <authorList>
            <person name="Ruckert C."/>
            <person name="Szczepanowski R."/>
            <person name="Albersmeier A."/>
            <person name="Goesmann A."/>
            <person name="Fischer N."/>
            <person name="Steinkamper A."/>
            <person name="Puhler A."/>
            <person name="Biener R."/>
            <person name="Schwartz D."/>
            <person name="Kalinowski J."/>
        </authorList>
    </citation>
    <scope>NUCLEOTIDE SEQUENCE [LARGE SCALE GENOMIC DNA]</scope>
    <source>
        <strain evidence="2 3">DSM 7358</strain>
    </source>
</reference>
<gene>
    <name evidence="2" type="ORF">AFR_29300</name>
</gene>